<protein>
    <submittedName>
        <fullName evidence="1">Putative lipoprotein involved in nitrous oxide reduction</fullName>
    </submittedName>
</protein>
<reference evidence="1 2" key="1">
    <citation type="submission" date="2012-11" db="EMBL/GenBank/DDBJ databases">
        <title>FINISHED of Natronococcus occultus SP4, DSM 3396.</title>
        <authorList>
            <consortium name="DOE Joint Genome Institute"/>
            <person name="Eisen J."/>
            <person name="Huntemann M."/>
            <person name="Wei C.-L."/>
            <person name="Han J."/>
            <person name="Detter J.C."/>
            <person name="Han C."/>
            <person name="Tapia R."/>
            <person name="Chen A."/>
            <person name="Kyrpides N."/>
            <person name="Mavromatis K."/>
            <person name="Markowitz V."/>
            <person name="Szeto E."/>
            <person name="Ivanova N."/>
            <person name="Mikhailova N."/>
            <person name="Ovchinnikova G."/>
            <person name="Pagani I."/>
            <person name="Pati A."/>
            <person name="Goodwin L."/>
            <person name="Nordberg H.P."/>
            <person name="Cantor M.N."/>
            <person name="Hua S.X."/>
            <person name="Woyke T."/>
            <person name="Eisen J."/>
            <person name="Klenk H.-P."/>
            <person name="Klenk H.-P."/>
        </authorList>
    </citation>
    <scope>NUCLEOTIDE SEQUENCE [LARGE SCALE GENOMIC DNA]</scope>
    <source>
        <strain evidence="1 2">SP4</strain>
        <plasmid evidence="2">Plasmid 2</plasmid>
    </source>
</reference>
<name>L0K685_9EURY</name>
<geneLocation type="plasmid" evidence="1">
    <name>2</name>
</geneLocation>
<dbReference type="GeneID" id="14405891"/>
<keyword evidence="2" id="KW-1185">Reference proteome</keyword>
<proteinExistence type="predicted"/>
<sequence>MTCPRRRVLVGAGTLATAATIGLSGCLGDDGTAVDESVEPITLDDGATCDACGMVIADHHGPAGQLFYASEDDGPAKFDSLRELVAVHEERRARGDELRAAFATDYSSVDYRLEEREGTRYISTHAEASAFADATELSYVVDSGVEGAMGEEFLPFSDREEASAFADEHDGEVRPWSELHVEG</sequence>
<accession>L0K685</accession>
<dbReference type="AlphaFoldDB" id="L0K685"/>
<organism evidence="1 2">
    <name type="scientific">Natronococcus occultus SP4</name>
    <dbReference type="NCBI Taxonomy" id="694430"/>
    <lineage>
        <taxon>Archaea</taxon>
        <taxon>Methanobacteriati</taxon>
        <taxon>Methanobacteriota</taxon>
        <taxon>Stenosarchaea group</taxon>
        <taxon>Halobacteria</taxon>
        <taxon>Halobacteriales</taxon>
        <taxon>Natrialbaceae</taxon>
        <taxon>Natronococcus</taxon>
    </lineage>
</organism>
<dbReference type="KEGG" id="nou:Natoc_4164"/>
<dbReference type="InterPro" id="IPR008719">
    <property type="entry name" value="N2O_reductase_NosL"/>
</dbReference>
<dbReference type="SUPFAM" id="SSF160387">
    <property type="entry name" value="NosL/MerB-like"/>
    <property type="match status" value="1"/>
</dbReference>
<evidence type="ECO:0000313" key="2">
    <source>
        <dbReference type="Proteomes" id="UP000010878"/>
    </source>
</evidence>
<dbReference type="Gene3D" id="3.30.70.2050">
    <property type="match status" value="1"/>
</dbReference>
<dbReference type="PROSITE" id="PS51257">
    <property type="entry name" value="PROKAR_LIPOPROTEIN"/>
    <property type="match status" value="1"/>
</dbReference>
<dbReference type="HOGENOM" id="CLU_096026_0_0_2"/>
<dbReference type="Pfam" id="PF05573">
    <property type="entry name" value="NosL"/>
    <property type="match status" value="1"/>
</dbReference>
<dbReference type="EMBL" id="CP003931">
    <property type="protein sequence ID" value="AGB39869.1"/>
    <property type="molecule type" value="Genomic_DNA"/>
</dbReference>
<gene>
    <name evidence="1" type="ORF">Natoc_4164</name>
</gene>
<dbReference type="PANTHER" id="PTHR41247">
    <property type="entry name" value="HTH-TYPE TRANSCRIPTIONAL REPRESSOR YCNK"/>
    <property type="match status" value="1"/>
</dbReference>
<dbReference type="PANTHER" id="PTHR41247:SF1">
    <property type="entry name" value="HTH-TYPE TRANSCRIPTIONAL REPRESSOR YCNK"/>
    <property type="match status" value="1"/>
</dbReference>
<evidence type="ECO:0000313" key="1">
    <source>
        <dbReference type="EMBL" id="AGB39869.1"/>
    </source>
</evidence>
<keyword evidence="1" id="KW-0614">Plasmid</keyword>
<keyword evidence="1" id="KW-0449">Lipoprotein</keyword>
<dbReference type="OrthoDB" id="162738at2157"/>
<dbReference type="RefSeq" id="WP_015323300.1">
    <property type="nucleotide sequence ID" value="NC_019976.1"/>
</dbReference>
<dbReference type="Proteomes" id="UP000010878">
    <property type="component" value="Plasmid 2"/>
</dbReference>